<dbReference type="Proteomes" id="UP001605036">
    <property type="component" value="Unassembled WGS sequence"/>
</dbReference>
<dbReference type="EMBL" id="JBHFFA010000001">
    <property type="protein sequence ID" value="KAL2653415.1"/>
    <property type="molecule type" value="Genomic_DNA"/>
</dbReference>
<proteinExistence type="predicted"/>
<organism evidence="2 3">
    <name type="scientific">Riccia fluitans</name>
    <dbReference type="NCBI Taxonomy" id="41844"/>
    <lineage>
        <taxon>Eukaryota</taxon>
        <taxon>Viridiplantae</taxon>
        <taxon>Streptophyta</taxon>
        <taxon>Embryophyta</taxon>
        <taxon>Marchantiophyta</taxon>
        <taxon>Marchantiopsida</taxon>
        <taxon>Marchantiidae</taxon>
        <taxon>Marchantiales</taxon>
        <taxon>Ricciaceae</taxon>
        <taxon>Riccia</taxon>
    </lineage>
</organism>
<name>A0ABD1ZPN2_9MARC</name>
<accession>A0ABD1ZPN2</accession>
<comment type="caution">
    <text evidence="2">The sequence shown here is derived from an EMBL/GenBank/DDBJ whole genome shotgun (WGS) entry which is preliminary data.</text>
</comment>
<keyword evidence="1" id="KW-0812">Transmembrane</keyword>
<sequence>MAVPYCDGVLLNIVIISSCFTMSSPVFCICILLAKILGVLSDRFVRQHFHVGETLSQKHLSYNVLRGTAAPAAAATTAACPAMISAGVGGVGLGVVGGCYSDSILACCFAGELKTEFGFGKGLEIEILVL</sequence>
<keyword evidence="1" id="KW-0472">Membrane</keyword>
<evidence type="ECO:0000256" key="1">
    <source>
        <dbReference type="SAM" id="Phobius"/>
    </source>
</evidence>
<keyword evidence="3" id="KW-1185">Reference proteome</keyword>
<gene>
    <name evidence="2" type="ORF">R1flu_021543</name>
</gene>
<keyword evidence="1" id="KW-1133">Transmembrane helix</keyword>
<feature type="transmembrane region" description="Helical" evidence="1">
    <location>
        <begin position="12"/>
        <end position="34"/>
    </location>
</feature>
<evidence type="ECO:0000313" key="3">
    <source>
        <dbReference type="Proteomes" id="UP001605036"/>
    </source>
</evidence>
<evidence type="ECO:0000313" key="2">
    <source>
        <dbReference type="EMBL" id="KAL2653415.1"/>
    </source>
</evidence>
<dbReference type="AlphaFoldDB" id="A0ABD1ZPN2"/>
<protein>
    <submittedName>
        <fullName evidence="2">Uncharacterized protein</fullName>
    </submittedName>
</protein>
<reference evidence="2 3" key="1">
    <citation type="submission" date="2024-09" db="EMBL/GenBank/DDBJ databases">
        <title>Chromosome-scale assembly of Riccia fluitans.</title>
        <authorList>
            <person name="Paukszto L."/>
            <person name="Sawicki J."/>
            <person name="Karawczyk K."/>
            <person name="Piernik-Szablinska J."/>
            <person name="Szczecinska M."/>
            <person name="Mazdziarz M."/>
        </authorList>
    </citation>
    <scope>NUCLEOTIDE SEQUENCE [LARGE SCALE GENOMIC DNA]</scope>
    <source>
        <strain evidence="2">Rf_01</strain>
        <tissue evidence="2">Aerial parts of the thallus</tissue>
    </source>
</reference>